<evidence type="ECO:0000313" key="7">
    <source>
        <dbReference type="Proteomes" id="UP000039217"/>
    </source>
</evidence>
<organism evidence="2 9">
    <name type="scientific">Mycobacterium tuberculosis</name>
    <dbReference type="NCBI Taxonomy" id="1773"/>
    <lineage>
        <taxon>Bacteria</taxon>
        <taxon>Bacillati</taxon>
        <taxon>Actinomycetota</taxon>
        <taxon>Actinomycetes</taxon>
        <taxon>Mycobacteriales</taxon>
        <taxon>Mycobacteriaceae</taxon>
        <taxon>Mycobacterium</taxon>
        <taxon>Mycobacterium tuberculosis complex</taxon>
    </lineage>
</organism>
<dbReference type="EMBL" id="CNFT01000831">
    <property type="protein sequence ID" value="CKS41642.1"/>
    <property type="molecule type" value="Genomic_DNA"/>
</dbReference>
<dbReference type="EMBL" id="CNGE01001622">
    <property type="protein sequence ID" value="CKU34760.1"/>
    <property type="molecule type" value="Genomic_DNA"/>
</dbReference>
<evidence type="ECO:0000313" key="3">
    <source>
        <dbReference type="EMBL" id="CKU34760.1"/>
    </source>
</evidence>
<evidence type="ECO:0000313" key="4">
    <source>
        <dbReference type="EMBL" id="CNX11146.1"/>
    </source>
</evidence>
<evidence type="ECO:0000313" key="2">
    <source>
        <dbReference type="EMBL" id="CKT90496.1"/>
    </source>
</evidence>
<dbReference type="Proteomes" id="UP000050164">
    <property type="component" value="Unassembled WGS sequence"/>
</dbReference>
<protein>
    <submittedName>
        <fullName evidence="2">Uncharacterized protein</fullName>
    </submittedName>
</protein>
<accession>A0A655AV36</accession>
<evidence type="ECO:0000313" key="8">
    <source>
        <dbReference type="Proteomes" id="UP000048948"/>
    </source>
</evidence>
<sequence>MLITPTPRLAACTTARARLRMEPAAGVALGSFGLACEPTGSKASDV</sequence>
<reference evidence="6 7" key="2">
    <citation type="submission" date="2015-03" db="EMBL/GenBank/DDBJ databases">
        <authorList>
            <consortium name="Pathogen Informatics"/>
        </authorList>
    </citation>
    <scope>NUCLEOTIDE SEQUENCE [LARGE SCALE GENOMIC DNA]</scope>
    <source>
        <strain evidence="3 8">Bir 172</strain>
        <strain evidence="1 10">Bir 185</strain>
        <strain evidence="2 9">Bir 187</strain>
        <strain evidence="4 7">D00501624</strain>
        <strain evidence="6">N09902308</strain>
    </source>
</reference>
<dbReference type="EMBL" id="CNFU01001932">
    <property type="protein sequence ID" value="CKT90496.1"/>
    <property type="molecule type" value="Genomic_DNA"/>
</dbReference>
<name>A0A655AV36_MYCTX</name>
<dbReference type="Proteomes" id="UP000048948">
    <property type="component" value="Unassembled WGS sequence"/>
</dbReference>
<dbReference type="Proteomes" id="UP000039021">
    <property type="component" value="Unassembled WGS sequence"/>
</dbReference>
<proteinExistence type="predicted"/>
<dbReference type="EMBL" id="CSBK01001016">
    <property type="protein sequence ID" value="COY21869.1"/>
    <property type="molecule type" value="Genomic_DNA"/>
</dbReference>
<evidence type="ECO:0000313" key="1">
    <source>
        <dbReference type="EMBL" id="CKS41642.1"/>
    </source>
</evidence>
<dbReference type="AlphaFoldDB" id="A0A655AV36"/>
<dbReference type="EMBL" id="CQQC01002712">
    <property type="protein sequence ID" value="CNX11146.1"/>
    <property type="molecule type" value="Genomic_DNA"/>
</dbReference>
<evidence type="ECO:0000313" key="6">
    <source>
        <dbReference type="Proteomes" id="UP000039021"/>
    </source>
</evidence>
<evidence type="ECO:0000313" key="10">
    <source>
        <dbReference type="Proteomes" id="UP000050164"/>
    </source>
</evidence>
<dbReference type="Proteomes" id="UP000039217">
    <property type="component" value="Unassembled WGS sequence"/>
</dbReference>
<evidence type="ECO:0000313" key="9">
    <source>
        <dbReference type="Proteomes" id="UP000049023"/>
    </source>
</evidence>
<gene>
    <name evidence="4" type="ORF">ERS007661_04468</name>
    <name evidence="5" type="ORF">ERS007739_02274</name>
    <name evidence="3" type="ORF">ERS027646_04714</name>
    <name evidence="1" type="ORF">ERS027659_03072</name>
    <name evidence="2" type="ORF">ERS027661_04820</name>
</gene>
<evidence type="ECO:0000313" key="5">
    <source>
        <dbReference type="EMBL" id="COY21869.1"/>
    </source>
</evidence>
<dbReference type="Proteomes" id="UP000049023">
    <property type="component" value="Unassembled WGS sequence"/>
</dbReference>
<reference evidence="5" key="1">
    <citation type="submission" date="2015-03" db="EMBL/GenBank/DDBJ databases">
        <authorList>
            <consortium name="Pathogen Informatics"/>
            <person name="Murphy D."/>
        </authorList>
    </citation>
    <scope>NUCLEOTIDE SEQUENCE</scope>
    <source>
        <strain evidence="5">N09902308</strain>
    </source>
</reference>